<reference evidence="2" key="1">
    <citation type="submission" date="2016-10" db="EMBL/GenBank/DDBJ databases">
        <authorList>
            <person name="Varghese N."/>
            <person name="Submissions S."/>
        </authorList>
    </citation>
    <scope>NUCLEOTIDE SEQUENCE [LARGE SCALE GENOMIC DNA]</scope>
    <source>
        <strain evidence="2">ATCC 700689</strain>
    </source>
</reference>
<dbReference type="Proteomes" id="UP000182894">
    <property type="component" value="Unassembled WGS sequence"/>
</dbReference>
<evidence type="ECO:0008006" key="3">
    <source>
        <dbReference type="Google" id="ProtNLM"/>
    </source>
</evidence>
<dbReference type="Gene3D" id="3.90.70.10">
    <property type="entry name" value="Cysteine proteinases"/>
    <property type="match status" value="1"/>
</dbReference>
<dbReference type="EMBL" id="FNCO01000007">
    <property type="protein sequence ID" value="SDH60732.1"/>
    <property type="molecule type" value="Genomic_DNA"/>
</dbReference>
<gene>
    <name evidence="1" type="ORF">SAMN05216605_107138</name>
</gene>
<dbReference type="STRING" id="89065.SAMN05216605_107138"/>
<evidence type="ECO:0000313" key="1">
    <source>
        <dbReference type="EMBL" id="SDH60732.1"/>
    </source>
</evidence>
<proteinExistence type="predicted"/>
<evidence type="ECO:0000313" key="2">
    <source>
        <dbReference type="Proteomes" id="UP000182894"/>
    </source>
</evidence>
<keyword evidence="2" id="KW-1185">Reference proteome</keyword>
<organism evidence="1 2">
    <name type="scientific">Pseudomonas abietaniphila</name>
    <dbReference type="NCBI Taxonomy" id="89065"/>
    <lineage>
        <taxon>Bacteria</taxon>
        <taxon>Pseudomonadati</taxon>
        <taxon>Pseudomonadota</taxon>
        <taxon>Gammaproteobacteria</taxon>
        <taxon>Pseudomonadales</taxon>
        <taxon>Pseudomonadaceae</taxon>
        <taxon>Pseudomonas</taxon>
    </lineage>
</organism>
<dbReference type="AlphaFoldDB" id="A0A1G8DSV7"/>
<name>A0A1G8DSV7_9PSED</name>
<sequence length="218" mass="23950">MALGMVLALAGCADPHAYEPGVPAQYKRLPDRVELNSVPFFRGKAYQSGPFALASMLSVQGVQTTPGLLEKPLKLPGAEEKLDQSMANLAREYGFVVYPVDHQFPDLLAQVSAGYPVLLRFSEGSMWWKDQRYGVLVGFNQNKRTVLIYTGLGRLTVSFEAFTSDWDNAGNWAVLVQSPRQLPVPVDRERWLKAANDLAQAGQEQAAGEAVKTLNSAH</sequence>
<accession>A0A1G8DSV7</accession>
<protein>
    <recommendedName>
        <fullName evidence="3">Peptidase C39 family protein</fullName>
    </recommendedName>
</protein>